<organism evidence="2">
    <name type="scientific">freshwater metagenome</name>
    <dbReference type="NCBI Taxonomy" id="449393"/>
    <lineage>
        <taxon>unclassified sequences</taxon>
        <taxon>metagenomes</taxon>
        <taxon>ecological metagenomes</taxon>
    </lineage>
</organism>
<dbReference type="Pfam" id="PF12705">
    <property type="entry name" value="PDDEXK_1"/>
    <property type="match status" value="1"/>
</dbReference>
<dbReference type="InterPro" id="IPR011335">
    <property type="entry name" value="Restrct_endonuc-II-like"/>
</dbReference>
<protein>
    <submittedName>
        <fullName evidence="2">Unannotated protein</fullName>
    </submittedName>
</protein>
<feature type="domain" description="PD-(D/E)XK endonuclease-like" evidence="1">
    <location>
        <begin position="11"/>
        <end position="253"/>
    </location>
</feature>
<dbReference type="AlphaFoldDB" id="A0A6J6B1Q5"/>
<proteinExistence type="predicted"/>
<dbReference type="InterPro" id="IPR011604">
    <property type="entry name" value="PDDEXK-like_dom_sf"/>
</dbReference>
<dbReference type="Gene3D" id="3.90.320.10">
    <property type="match status" value="1"/>
</dbReference>
<evidence type="ECO:0000259" key="1">
    <source>
        <dbReference type="Pfam" id="PF12705"/>
    </source>
</evidence>
<dbReference type="InterPro" id="IPR038726">
    <property type="entry name" value="PDDEXK_AddAB-type"/>
</dbReference>
<dbReference type="SUPFAM" id="SSF52980">
    <property type="entry name" value="Restriction endonuclease-like"/>
    <property type="match status" value="1"/>
</dbReference>
<gene>
    <name evidence="2" type="ORF">UFOPK1412_00140</name>
</gene>
<reference evidence="2" key="1">
    <citation type="submission" date="2020-05" db="EMBL/GenBank/DDBJ databases">
        <authorList>
            <person name="Chiriac C."/>
            <person name="Salcher M."/>
            <person name="Ghai R."/>
            <person name="Kavagutti S V."/>
        </authorList>
    </citation>
    <scope>NUCLEOTIDE SEQUENCE</scope>
</reference>
<dbReference type="EMBL" id="CAEZSI010000010">
    <property type="protein sequence ID" value="CAB4532636.1"/>
    <property type="molecule type" value="Genomic_DNA"/>
</dbReference>
<sequence length="257" mass="29833">MLPYMSTEPLRLSPSRVSEFENCPQLYKYRVIDQLPQPPSLDAERGTLVHTVLHDLFENPAQARTPETAIDLLPSRWLAQQEEKPELFEMVTSEKEWLDRAEALLRTYFTLENPSQFEATHRELHLENDLSQEIYLHGYVDRLDVAPTGEVRIIDYKTGKAPKPAWEEKALFQLRVYALLYFKTHNVLPRLLQLIYLGDGKLVKSMPTLTDMAATEKILIRVAKDISASMEKDYWPPKPSRLCDWCFFKSICPAHNN</sequence>
<accession>A0A6J6B1Q5</accession>
<name>A0A6J6B1Q5_9ZZZZ</name>
<evidence type="ECO:0000313" key="2">
    <source>
        <dbReference type="EMBL" id="CAB4532636.1"/>
    </source>
</evidence>